<dbReference type="PROSITE" id="PS50943">
    <property type="entry name" value="HTH_CROC1"/>
    <property type="match status" value="1"/>
</dbReference>
<protein>
    <submittedName>
        <fullName evidence="2">Antitoxin HipB</fullName>
    </submittedName>
</protein>
<accession>A0A174G0H2</accession>
<organism evidence="2 3">
    <name type="scientific">Clostridium disporicum</name>
    <dbReference type="NCBI Taxonomy" id="84024"/>
    <lineage>
        <taxon>Bacteria</taxon>
        <taxon>Bacillati</taxon>
        <taxon>Bacillota</taxon>
        <taxon>Clostridia</taxon>
        <taxon>Eubacteriales</taxon>
        <taxon>Clostridiaceae</taxon>
        <taxon>Clostridium</taxon>
    </lineage>
</organism>
<sequence>MMFKTAKDITDIEEYRIVNEELLERIKIARKIKGLSQMQLAKISGLDRSTINEIERNPNHNIKLDTLRKLMTVLDNEILLDDYCKFILNQQEVIQNLIDKFGKEYLCNILGVHRSTLERWGSGKYQVKRRVFEKIKCIT</sequence>
<feature type="domain" description="HTH cro/C1-type" evidence="1">
    <location>
        <begin position="26"/>
        <end position="83"/>
    </location>
</feature>
<dbReference type="Gene3D" id="1.10.260.40">
    <property type="entry name" value="lambda repressor-like DNA-binding domains"/>
    <property type="match status" value="1"/>
</dbReference>
<dbReference type="GO" id="GO:0003677">
    <property type="term" value="F:DNA binding"/>
    <property type="evidence" value="ECO:0007669"/>
    <property type="project" value="InterPro"/>
</dbReference>
<dbReference type="EMBL" id="CYZX01000011">
    <property type="protein sequence ID" value="CUO56052.1"/>
    <property type="molecule type" value="Genomic_DNA"/>
</dbReference>
<dbReference type="InterPro" id="IPR001387">
    <property type="entry name" value="Cro/C1-type_HTH"/>
</dbReference>
<dbReference type="InterPro" id="IPR010982">
    <property type="entry name" value="Lambda_DNA-bd_dom_sf"/>
</dbReference>
<evidence type="ECO:0000259" key="1">
    <source>
        <dbReference type="PROSITE" id="PS50943"/>
    </source>
</evidence>
<dbReference type="OrthoDB" id="2048263at2"/>
<dbReference type="Proteomes" id="UP000095594">
    <property type="component" value="Unassembled WGS sequence"/>
</dbReference>
<gene>
    <name evidence="2" type="ORF">ERS852471_01779</name>
</gene>
<dbReference type="Pfam" id="PF01381">
    <property type="entry name" value="HTH_3"/>
    <property type="match status" value="1"/>
</dbReference>
<dbReference type="CDD" id="cd00093">
    <property type="entry name" value="HTH_XRE"/>
    <property type="match status" value="1"/>
</dbReference>
<evidence type="ECO:0000313" key="3">
    <source>
        <dbReference type="Proteomes" id="UP000095594"/>
    </source>
</evidence>
<reference evidence="2 3" key="1">
    <citation type="submission" date="2015-09" db="EMBL/GenBank/DDBJ databases">
        <authorList>
            <consortium name="Pathogen Informatics"/>
        </authorList>
    </citation>
    <scope>NUCLEOTIDE SEQUENCE [LARGE SCALE GENOMIC DNA]</scope>
    <source>
        <strain evidence="2 3">2789STDY5834856</strain>
    </source>
</reference>
<dbReference type="SMART" id="SM00530">
    <property type="entry name" value="HTH_XRE"/>
    <property type="match status" value="1"/>
</dbReference>
<dbReference type="SUPFAM" id="SSF47413">
    <property type="entry name" value="lambda repressor-like DNA-binding domains"/>
    <property type="match status" value="1"/>
</dbReference>
<evidence type="ECO:0000313" key="2">
    <source>
        <dbReference type="EMBL" id="CUO56052.1"/>
    </source>
</evidence>
<dbReference type="AlphaFoldDB" id="A0A174G0H2"/>
<name>A0A174G0H2_9CLOT</name>
<proteinExistence type="predicted"/>